<dbReference type="Proteomes" id="UP001233999">
    <property type="component" value="Unassembled WGS sequence"/>
</dbReference>
<organism evidence="1 2">
    <name type="scientific">Diploptera punctata</name>
    <name type="common">Pacific beetle cockroach</name>
    <dbReference type="NCBI Taxonomy" id="6984"/>
    <lineage>
        <taxon>Eukaryota</taxon>
        <taxon>Metazoa</taxon>
        <taxon>Ecdysozoa</taxon>
        <taxon>Arthropoda</taxon>
        <taxon>Hexapoda</taxon>
        <taxon>Insecta</taxon>
        <taxon>Pterygota</taxon>
        <taxon>Neoptera</taxon>
        <taxon>Polyneoptera</taxon>
        <taxon>Dictyoptera</taxon>
        <taxon>Blattodea</taxon>
        <taxon>Blaberoidea</taxon>
        <taxon>Blaberidae</taxon>
        <taxon>Diplopterinae</taxon>
        <taxon>Diploptera</taxon>
    </lineage>
</organism>
<protein>
    <submittedName>
        <fullName evidence="1">Uncharacterized protein</fullName>
    </submittedName>
</protein>
<name>A0AAD7Z4T7_DIPPU</name>
<dbReference type="EMBL" id="JASPKZ010010667">
    <property type="protein sequence ID" value="KAJ9573933.1"/>
    <property type="molecule type" value="Genomic_DNA"/>
</dbReference>
<proteinExistence type="predicted"/>
<feature type="non-terminal residue" evidence="1">
    <location>
        <position position="73"/>
    </location>
</feature>
<evidence type="ECO:0000313" key="1">
    <source>
        <dbReference type="EMBL" id="KAJ9573933.1"/>
    </source>
</evidence>
<sequence>DNLSKDITIPTPLTVSSKIRIPNSSSHPIIAQTCNFLVVFIKFVNTNRFEGVSFSPLSHRRLLQCYVKLTPCP</sequence>
<reference evidence="1" key="1">
    <citation type="journal article" date="2023" name="IScience">
        <title>Live-bearing cockroach genome reveals convergent evolutionary mechanisms linked to viviparity in insects and beyond.</title>
        <authorList>
            <person name="Fouks B."/>
            <person name="Harrison M.C."/>
            <person name="Mikhailova A.A."/>
            <person name="Marchal E."/>
            <person name="English S."/>
            <person name="Carruthers M."/>
            <person name="Jennings E.C."/>
            <person name="Chiamaka E.L."/>
            <person name="Frigard R.A."/>
            <person name="Pippel M."/>
            <person name="Attardo G.M."/>
            <person name="Benoit J.B."/>
            <person name="Bornberg-Bauer E."/>
            <person name="Tobe S.S."/>
        </authorList>
    </citation>
    <scope>NUCLEOTIDE SEQUENCE</scope>
    <source>
        <strain evidence="1">Stay&amp;Tobe</strain>
    </source>
</reference>
<gene>
    <name evidence="1" type="ORF">L9F63_008675</name>
</gene>
<keyword evidence="2" id="KW-1185">Reference proteome</keyword>
<accession>A0AAD7Z4T7</accession>
<dbReference type="AlphaFoldDB" id="A0AAD7Z4T7"/>
<reference evidence="1" key="2">
    <citation type="submission" date="2023-05" db="EMBL/GenBank/DDBJ databases">
        <authorList>
            <person name="Fouks B."/>
        </authorList>
    </citation>
    <scope>NUCLEOTIDE SEQUENCE</scope>
    <source>
        <strain evidence="1">Stay&amp;Tobe</strain>
        <tissue evidence="1">Testes</tissue>
    </source>
</reference>
<comment type="caution">
    <text evidence="1">The sequence shown here is derived from an EMBL/GenBank/DDBJ whole genome shotgun (WGS) entry which is preliminary data.</text>
</comment>
<evidence type="ECO:0000313" key="2">
    <source>
        <dbReference type="Proteomes" id="UP001233999"/>
    </source>
</evidence>
<feature type="non-terminal residue" evidence="1">
    <location>
        <position position="1"/>
    </location>
</feature>